<gene>
    <name evidence="1" type="ORF">UFOVP198_31</name>
</gene>
<sequence>MWITFNDIVINKYHIFVTQSDSRCALKLKKMAYIHWLRENYPNDPLTTEQENIELENGFEDSETATRLSYEQAERELQTISE</sequence>
<evidence type="ECO:0000313" key="1">
    <source>
        <dbReference type="EMBL" id="CAB5216954.1"/>
    </source>
</evidence>
<organism evidence="1">
    <name type="scientific">uncultured Caudovirales phage</name>
    <dbReference type="NCBI Taxonomy" id="2100421"/>
    <lineage>
        <taxon>Viruses</taxon>
        <taxon>Duplodnaviria</taxon>
        <taxon>Heunggongvirae</taxon>
        <taxon>Uroviricota</taxon>
        <taxon>Caudoviricetes</taxon>
        <taxon>Peduoviridae</taxon>
        <taxon>Maltschvirus</taxon>
        <taxon>Maltschvirus maltsch</taxon>
    </lineage>
</organism>
<protein>
    <submittedName>
        <fullName evidence="1">Uncharacterized protein</fullName>
    </submittedName>
</protein>
<name>A0A6J7WN27_9CAUD</name>
<reference evidence="1" key="1">
    <citation type="submission" date="2020-05" db="EMBL/GenBank/DDBJ databases">
        <authorList>
            <person name="Chiriac C."/>
            <person name="Salcher M."/>
            <person name="Ghai R."/>
            <person name="Kavagutti S V."/>
        </authorList>
    </citation>
    <scope>NUCLEOTIDE SEQUENCE</scope>
</reference>
<dbReference type="EMBL" id="LR798247">
    <property type="protein sequence ID" value="CAB5216954.1"/>
    <property type="molecule type" value="Genomic_DNA"/>
</dbReference>
<accession>A0A6J7WN27</accession>
<proteinExistence type="predicted"/>